<dbReference type="EMBL" id="CM041542">
    <property type="protein sequence ID" value="KAI3365136.1"/>
    <property type="molecule type" value="Genomic_DNA"/>
</dbReference>
<organism evidence="1 2">
    <name type="scientific">Scortum barcoo</name>
    <name type="common">barcoo grunter</name>
    <dbReference type="NCBI Taxonomy" id="214431"/>
    <lineage>
        <taxon>Eukaryota</taxon>
        <taxon>Metazoa</taxon>
        <taxon>Chordata</taxon>
        <taxon>Craniata</taxon>
        <taxon>Vertebrata</taxon>
        <taxon>Euteleostomi</taxon>
        <taxon>Actinopterygii</taxon>
        <taxon>Neopterygii</taxon>
        <taxon>Teleostei</taxon>
        <taxon>Neoteleostei</taxon>
        <taxon>Acanthomorphata</taxon>
        <taxon>Eupercaria</taxon>
        <taxon>Centrarchiformes</taxon>
        <taxon>Terapontoidei</taxon>
        <taxon>Terapontidae</taxon>
        <taxon>Scortum</taxon>
    </lineage>
</organism>
<protein>
    <submittedName>
        <fullName evidence="1">Uncharacterized protein</fullName>
    </submittedName>
</protein>
<keyword evidence="2" id="KW-1185">Reference proteome</keyword>
<evidence type="ECO:0000313" key="1">
    <source>
        <dbReference type="EMBL" id="KAI3365136.1"/>
    </source>
</evidence>
<evidence type="ECO:0000313" key="2">
    <source>
        <dbReference type="Proteomes" id="UP000831701"/>
    </source>
</evidence>
<name>A0ACB8WBN9_9TELE</name>
<gene>
    <name evidence="1" type="ORF">L3Q82_010104</name>
</gene>
<accession>A0ACB8WBN9</accession>
<comment type="caution">
    <text evidence="1">The sequence shown here is derived from an EMBL/GenBank/DDBJ whole genome shotgun (WGS) entry which is preliminary data.</text>
</comment>
<dbReference type="Proteomes" id="UP000831701">
    <property type="component" value="Chromosome 12"/>
</dbReference>
<sequence length="1377" mass="157619">MMESCLSGKPQRVGPVEVEDIRRDLLCDFTALPAQVCLFTCLSLSLSVCLCLSLSLSLCLFTCLSLFSLSLFTCLVCLCHQDSVQSENLQVYLRVRPFTAAESDSGGSQCVTVEGPDTVVLKAPRSCQSNRQSEKPLPQTAQRFTFTQVFGPEASQRKVFEGSVRGLVQDVLEGGNCLVFTYGVTNAGKTFTFLGPDHDSGLLPRSLSVIFNSIEGRLYSRTDLKPQRCRDFSRLTPDQQAAENSSKKNLLRLLKEVVTHTENTTSVHSSDKSLTSGRSTFLEGSSLSTDSSVNSVSEADSFCLDVDSNVRFSVWVSFCEIYNDNIHDLLEQVPGGQHRRTVLRLSQDVKGNSFIKDLRWVQVNSSEEAYRVMKIGKKNQSFSSTRLNQLSSRSHSIFSIRILKVEDVGVPRVLGISELALCDLAGSERCSRTHNTGERLKEAGNINSSLLTLGKCINALRLNQQAKFQHHIPFRESKLTHFLQFFFCGAGRVSMVVNINQNSSCFDETLNVLKFSALAQKVVVLNTRPVVPDEAPHRSAMELSMIIDEADRRRNVSGRGRKSSLVAWETSLEDVLEDEDGEEWEEEEEESVMEGTVLEAGGEEDEEGDRTMEEEEKSDREAALRLVLEAQIREEVSTEFMELFNKMEKDYSDRLEKEREILEERAEKRVEILKNLVSKTVDLSAVNTNNSKEEQVALMEGLIGSLTEDLEKIKEDAQSVHRCLTEHTHTEELEALRLEKQQSHDQLKETKESLDQQRQKLSELMEICQQKDNIINKLQAAMDVTVENATRDRTLVESIRSELLELQQNCSCLRRAGRHEEEKEMRKRQREGLEDEEERGPARKRVSPVLEEEIWRLQEENDKKEETIMELREREERRKGLEEELRRREEELEELKKEQVVLEQKVQKLKDLDECPNCESVFVSLESEQRETSRLMKENKALVNGIFQLQTEVTSLQTQLREQTDRCDSLSEQLNTAKTRLQDLESQSEERTNTINSLTQEVERLRQEVKEEEGRSSSVFHTTLEELKKESQAALERSAQKSEQIQDLQKEKIQLEEALTHSCRGLRAELESEGGALRERLKEMERSEEERRRNEEREKEELLRVASEKEKLIEESQRQTQTLRRELERLKEDLQRREEEEEKENREEERKVSVVEELKEEMQRLQERRGRQQPEERGGHREFEAVKREMERLQRLKGEREPDPQGNTQRGGGRGLLPKQDIGVSPLRSNTMADKKKTPKTTGRKRKSCEVEDLVFNENKRNRVRGNTRNNKQSSSVVKKRDGTLQKIGELIHSSPSILGSKAKNIIGLVRGHSVEKEAVTTVTKLRRGRKKLYKTDASSPLLDSPHTFQASGGAEEEKESDHLIIKRQLRSTTGRK</sequence>
<proteinExistence type="predicted"/>
<reference evidence="1" key="1">
    <citation type="submission" date="2022-04" db="EMBL/GenBank/DDBJ databases">
        <title>Jade perch genome.</title>
        <authorList>
            <person name="Chao B."/>
        </authorList>
    </citation>
    <scope>NUCLEOTIDE SEQUENCE</scope>
    <source>
        <strain evidence="1">CB-2022</strain>
    </source>
</reference>